<accession>A0ABQ6A972</accession>
<evidence type="ECO:0000256" key="1">
    <source>
        <dbReference type="SAM" id="Phobius"/>
    </source>
</evidence>
<keyword evidence="1" id="KW-1133">Transmembrane helix</keyword>
<protein>
    <submittedName>
        <fullName evidence="2">Uncharacterized protein</fullName>
    </submittedName>
</protein>
<dbReference type="Proteomes" id="UP001156641">
    <property type="component" value="Unassembled WGS sequence"/>
</dbReference>
<organism evidence="2 3">
    <name type="scientific">Acidocella aquatica</name>
    <dbReference type="NCBI Taxonomy" id="1922313"/>
    <lineage>
        <taxon>Bacteria</taxon>
        <taxon>Pseudomonadati</taxon>
        <taxon>Pseudomonadota</taxon>
        <taxon>Alphaproteobacteria</taxon>
        <taxon>Acetobacterales</taxon>
        <taxon>Acidocellaceae</taxon>
        <taxon>Acidocella</taxon>
    </lineage>
</organism>
<gene>
    <name evidence="2" type="ORF">GCM10010909_29630</name>
</gene>
<evidence type="ECO:0000313" key="3">
    <source>
        <dbReference type="Proteomes" id="UP001156641"/>
    </source>
</evidence>
<keyword evidence="1" id="KW-0472">Membrane</keyword>
<sequence>MIYPSRLQIIIGVAVIIAETGVILGVDFNMRSSRNAAPGQARMSVPAADVHTASWYVAHPAIAKSDEARCGDNAASISQAACQNVESAEEQLLADEMHRAAMSNSANAKPNAAPAP</sequence>
<keyword evidence="1" id="KW-0812">Transmembrane</keyword>
<keyword evidence="3" id="KW-1185">Reference proteome</keyword>
<comment type="caution">
    <text evidence="2">The sequence shown here is derived from an EMBL/GenBank/DDBJ whole genome shotgun (WGS) entry which is preliminary data.</text>
</comment>
<evidence type="ECO:0000313" key="2">
    <source>
        <dbReference type="EMBL" id="GLR68282.1"/>
    </source>
</evidence>
<proteinExistence type="predicted"/>
<reference evidence="3" key="1">
    <citation type="journal article" date="2019" name="Int. J. Syst. Evol. Microbiol.">
        <title>The Global Catalogue of Microorganisms (GCM) 10K type strain sequencing project: providing services to taxonomists for standard genome sequencing and annotation.</title>
        <authorList>
            <consortium name="The Broad Institute Genomics Platform"/>
            <consortium name="The Broad Institute Genome Sequencing Center for Infectious Disease"/>
            <person name="Wu L."/>
            <person name="Ma J."/>
        </authorList>
    </citation>
    <scope>NUCLEOTIDE SEQUENCE [LARGE SCALE GENOMIC DNA]</scope>
    <source>
        <strain evidence="3">NBRC 112502</strain>
    </source>
</reference>
<dbReference type="EMBL" id="BSOS01000087">
    <property type="protein sequence ID" value="GLR68282.1"/>
    <property type="molecule type" value="Genomic_DNA"/>
</dbReference>
<feature type="transmembrane region" description="Helical" evidence="1">
    <location>
        <begin position="6"/>
        <end position="26"/>
    </location>
</feature>
<name>A0ABQ6A972_9PROT</name>